<dbReference type="GO" id="GO:0030424">
    <property type="term" value="C:axon"/>
    <property type="evidence" value="ECO:0007669"/>
    <property type="project" value="TreeGrafter"/>
</dbReference>
<keyword evidence="2" id="KW-0393">Immunoglobulin domain</keyword>
<dbReference type="SUPFAM" id="SSF48726">
    <property type="entry name" value="Immunoglobulin"/>
    <property type="match status" value="2"/>
</dbReference>
<dbReference type="SMART" id="SM00408">
    <property type="entry name" value="IGc2"/>
    <property type="match status" value="2"/>
</dbReference>
<dbReference type="GO" id="GO:0007411">
    <property type="term" value="P:axon guidance"/>
    <property type="evidence" value="ECO:0007669"/>
    <property type="project" value="TreeGrafter"/>
</dbReference>
<dbReference type="PANTHER" id="PTHR10075">
    <property type="entry name" value="BASIGIN RELATED"/>
    <property type="match status" value="1"/>
</dbReference>
<dbReference type="SMART" id="SM00409">
    <property type="entry name" value="IG"/>
    <property type="match status" value="2"/>
</dbReference>
<dbReference type="InterPro" id="IPR013783">
    <property type="entry name" value="Ig-like_fold"/>
</dbReference>
<feature type="domain" description="Ig-like" evidence="3">
    <location>
        <begin position="133"/>
        <end position="217"/>
    </location>
</feature>
<protein>
    <submittedName>
        <fullName evidence="4">Ig-like domain-containing protein</fullName>
    </submittedName>
</protein>
<evidence type="ECO:0000313" key="4">
    <source>
        <dbReference type="WBParaSite" id="ASIM_0001867401-mRNA-1"/>
    </source>
</evidence>
<dbReference type="GO" id="GO:0098632">
    <property type="term" value="F:cell-cell adhesion mediator activity"/>
    <property type="evidence" value="ECO:0007669"/>
    <property type="project" value="TreeGrafter"/>
</dbReference>
<dbReference type="Pfam" id="PF07679">
    <property type="entry name" value="I-set"/>
    <property type="match status" value="1"/>
</dbReference>
<dbReference type="InterPro" id="IPR036179">
    <property type="entry name" value="Ig-like_dom_sf"/>
</dbReference>
<proteinExistence type="predicted"/>
<dbReference type="InterPro" id="IPR003599">
    <property type="entry name" value="Ig_sub"/>
</dbReference>
<reference evidence="4" key="1">
    <citation type="submission" date="2017-02" db="UniProtKB">
        <authorList>
            <consortium name="WormBaseParasite"/>
        </authorList>
    </citation>
    <scope>IDENTIFICATION</scope>
</reference>
<feature type="domain" description="Ig-like" evidence="3">
    <location>
        <begin position="10"/>
        <end position="104"/>
    </location>
</feature>
<keyword evidence="1" id="KW-0677">Repeat</keyword>
<evidence type="ECO:0000256" key="2">
    <source>
        <dbReference type="ARBA" id="ARBA00023319"/>
    </source>
</evidence>
<evidence type="ECO:0000259" key="3">
    <source>
        <dbReference type="PROSITE" id="PS50835"/>
    </source>
</evidence>
<dbReference type="PANTHER" id="PTHR10075:SF100">
    <property type="entry name" value="FASCICLIN-2"/>
    <property type="match status" value="1"/>
</dbReference>
<dbReference type="WBParaSite" id="ASIM_0001867401-mRNA-1">
    <property type="protein sequence ID" value="ASIM_0001867401-mRNA-1"/>
    <property type="gene ID" value="ASIM_0001867401"/>
</dbReference>
<dbReference type="InterPro" id="IPR013098">
    <property type="entry name" value="Ig_I-set"/>
</dbReference>
<dbReference type="GO" id="GO:0005886">
    <property type="term" value="C:plasma membrane"/>
    <property type="evidence" value="ECO:0007669"/>
    <property type="project" value="TreeGrafter"/>
</dbReference>
<organism evidence="4">
    <name type="scientific">Anisakis simplex</name>
    <name type="common">Herring worm</name>
    <dbReference type="NCBI Taxonomy" id="6269"/>
    <lineage>
        <taxon>Eukaryota</taxon>
        <taxon>Metazoa</taxon>
        <taxon>Ecdysozoa</taxon>
        <taxon>Nematoda</taxon>
        <taxon>Chromadorea</taxon>
        <taxon>Rhabditida</taxon>
        <taxon>Spirurina</taxon>
        <taxon>Ascaridomorpha</taxon>
        <taxon>Ascaridoidea</taxon>
        <taxon>Anisakidae</taxon>
        <taxon>Anisakis</taxon>
        <taxon>Anisakis simplex complex</taxon>
    </lineage>
</organism>
<name>A0A0M3KCH4_ANISI</name>
<dbReference type="Pfam" id="PF13927">
    <property type="entry name" value="Ig_3"/>
    <property type="match status" value="1"/>
</dbReference>
<dbReference type="InterPro" id="IPR003598">
    <property type="entry name" value="Ig_sub2"/>
</dbReference>
<dbReference type="InterPro" id="IPR007110">
    <property type="entry name" value="Ig-like_dom"/>
</dbReference>
<dbReference type="PROSITE" id="PS50835">
    <property type="entry name" value="IG_LIKE"/>
    <property type="match status" value="2"/>
</dbReference>
<evidence type="ECO:0000256" key="1">
    <source>
        <dbReference type="ARBA" id="ARBA00022737"/>
    </source>
</evidence>
<dbReference type="Gene3D" id="2.60.40.10">
    <property type="entry name" value="Immunoglobulins"/>
    <property type="match status" value="2"/>
</dbReference>
<accession>A0A0M3KCH4</accession>
<dbReference type="GO" id="GO:0007156">
    <property type="term" value="P:homophilic cell adhesion via plasma membrane adhesion molecules"/>
    <property type="evidence" value="ECO:0007669"/>
    <property type="project" value="TreeGrafter"/>
</dbReference>
<dbReference type="GO" id="GO:0070593">
    <property type="term" value="P:dendrite self-avoidance"/>
    <property type="evidence" value="ECO:0007669"/>
    <property type="project" value="TreeGrafter"/>
</dbReference>
<sequence length="249" mass="27550">LDDFVQLIEPFIFISATLRVQIDQPKNLHVQPGGTAQWYCRIVGPRGPNLRLEWTKVGTNALPSSAIQTNGQLIINNAHEEDAGQYRCTAQGPHQFATDDATLVVAQRQRMLLASEVMYFGDNNDNGFAANEPVISPEAQTVDEGAQATFLCTIADAAVDSELKWRREDGADLGYDVEQDEGVLRFTNVQPSDAGAYICYTEDEDGETIESSPAYLNIRPTARMLSHSVRDNIHDSFFNEPFCSIVSSF</sequence>
<dbReference type="AlphaFoldDB" id="A0A0M3KCH4"/>